<dbReference type="PANTHER" id="PTHR48005">
    <property type="entry name" value="LEUCINE RICH REPEAT KINASE 2"/>
    <property type="match status" value="1"/>
</dbReference>
<dbReference type="Pfam" id="PF08477">
    <property type="entry name" value="Roc"/>
    <property type="match status" value="1"/>
</dbReference>
<dbReference type="SMART" id="SM00220">
    <property type="entry name" value="S_TKc"/>
    <property type="match status" value="1"/>
</dbReference>
<dbReference type="FunFam" id="3.40.50.300:FF:000656">
    <property type="entry name" value="Leucine-rich repeat serine/threonine-protein kinase 2"/>
    <property type="match status" value="1"/>
</dbReference>
<dbReference type="Gene3D" id="1.10.510.10">
    <property type="entry name" value="Transferase(Phosphotransferase) domain 1"/>
    <property type="match status" value="1"/>
</dbReference>
<dbReference type="InterPro" id="IPR027417">
    <property type="entry name" value="P-loop_NTPase"/>
</dbReference>
<feature type="domain" description="Protein kinase" evidence="14">
    <location>
        <begin position="1865"/>
        <end position="2128"/>
    </location>
</feature>
<dbReference type="SUPFAM" id="SSF48403">
    <property type="entry name" value="Ankyrin repeat"/>
    <property type="match status" value="1"/>
</dbReference>
<dbReference type="PROSITE" id="PS51450">
    <property type="entry name" value="LRR"/>
    <property type="match status" value="2"/>
</dbReference>
<dbReference type="SUPFAM" id="SSF56112">
    <property type="entry name" value="Protein kinase-like (PK-like)"/>
    <property type="match status" value="1"/>
</dbReference>
<dbReference type="CTD" id="120892"/>
<dbReference type="SUPFAM" id="SSF52058">
    <property type="entry name" value="L domain-like"/>
    <property type="match status" value="1"/>
</dbReference>
<keyword evidence="16" id="KW-1185">Reference proteome</keyword>
<evidence type="ECO:0000256" key="5">
    <source>
        <dbReference type="ARBA" id="ARBA00022679"/>
    </source>
</evidence>
<dbReference type="RefSeq" id="XP_013876060.1">
    <property type="nucleotide sequence ID" value="XM_014020606.1"/>
</dbReference>
<dbReference type="PANTHER" id="PTHR48005:SF13">
    <property type="entry name" value="SERINE_THREONINE-PROTEIN KINASE DDB_G0278509-RELATED"/>
    <property type="match status" value="1"/>
</dbReference>
<dbReference type="InterPro" id="IPR011009">
    <property type="entry name" value="Kinase-like_dom_sf"/>
</dbReference>
<feature type="domain" description="Roc" evidence="15">
    <location>
        <begin position="1320"/>
        <end position="1501"/>
    </location>
</feature>
<dbReference type="STRING" id="52670.A0A2I4C7U4"/>
<dbReference type="GeneID" id="106526120"/>
<feature type="binding site" evidence="13">
    <location>
        <position position="1892"/>
    </location>
    <ligand>
        <name>ATP</name>
        <dbReference type="ChEBI" id="CHEBI:30616"/>
    </ligand>
</feature>
<dbReference type="Pfam" id="PF23745">
    <property type="entry name" value="ANK_LRRK2"/>
    <property type="match status" value="1"/>
</dbReference>
<dbReference type="SUPFAM" id="SSF50978">
    <property type="entry name" value="WD40 repeat-like"/>
    <property type="match status" value="1"/>
</dbReference>
<dbReference type="SMART" id="SM00369">
    <property type="entry name" value="LRR_TYP"/>
    <property type="match status" value="7"/>
</dbReference>
<dbReference type="GO" id="GO:0005524">
    <property type="term" value="F:ATP binding"/>
    <property type="evidence" value="ECO:0007669"/>
    <property type="project" value="UniProtKB-UniRule"/>
</dbReference>
<dbReference type="InterPro" id="IPR008271">
    <property type="entry name" value="Ser/Thr_kinase_AS"/>
</dbReference>
<evidence type="ECO:0000256" key="6">
    <source>
        <dbReference type="ARBA" id="ARBA00022737"/>
    </source>
</evidence>
<dbReference type="InterPro" id="IPR000719">
    <property type="entry name" value="Prot_kinase_dom"/>
</dbReference>
<evidence type="ECO:0000256" key="3">
    <source>
        <dbReference type="ARBA" id="ARBA00022527"/>
    </source>
</evidence>
<dbReference type="EC" id="2.7.11.1" evidence="2"/>
<dbReference type="SMART" id="SM00175">
    <property type="entry name" value="RAB"/>
    <property type="match status" value="1"/>
</dbReference>
<dbReference type="PROSITE" id="PS50011">
    <property type="entry name" value="PROTEIN_KINASE_DOM"/>
    <property type="match status" value="1"/>
</dbReference>
<dbReference type="GO" id="GO:0005737">
    <property type="term" value="C:cytoplasm"/>
    <property type="evidence" value="ECO:0007669"/>
    <property type="project" value="UniProtKB-ARBA"/>
</dbReference>
<dbReference type="InterPro" id="IPR016024">
    <property type="entry name" value="ARM-type_fold"/>
</dbReference>
<keyword evidence="10" id="KW-0342">GTP-binding</keyword>
<dbReference type="SUPFAM" id="SSF52540">
    <property type="entry name" value="P-loop containing nucleoside triphosphate hydrolases"/>
    <property type="match status" value="1"/>
</dbReference>
<dbReference type="PROSITE" id="PS00108">
    <property type="entry name" value="PROTEIN_KINASE_ST"/>
    <property type="match status" value="1"/>
</dbReference>
<dbReference type="InterPro" id="IPR057263">
    <property type="entry name" value="COR-B"/>
</dbReference>
<dbReference type="InterPro" id="IPR032171">
    <property type="entry name" value="COR-A"/>
</dbReference>
<dbReference type="InterPro" id="IPR005225">
    <property type="entry name" value="Small_GTP-bd"/>
</dbReference>
<dbReference type="FunFam" id="3.80.10.10:FF:000110">
    <property type="entry name" value="Leucine-rich repeat serine/threonine-protein kinase 2"/>
    <property type="match status" value="1"/>
</dbReference>
<dbReference type="Pfam" id="PF25497">
    <property type="entry name" value="COR-B"/>
    <property type="match status" value="1"/>
</dbReference>
<dbReference type="KEGG" id="alim:106526120"/>
<keyword evidence="9 13" id="KW-0067">ATP-binding</keyword>
<evidence type="ECO:0000259" key="14">
    <source>
        <dbReference type="PROSITE" id="PS50011"/>
    </source>
</evidence>
<dbReference type="InterPro" id="IPR036322">
    <property type="entry name" value="WD40_repeat_dom_sf"/>
</dbReference>
<dbReference type="GO" id="GO:0009966">
    <property type="term" value="P:regulation of signal transduction"/>
    <property type="evidence" value="ECO:0007669"/>
    <property type="project" value="UniProtKB-ARBA"/>
</dbReference>
<comment type="catalytic activity">
    <reaction evidence="11">
        <text>L-threonyl-[protein] + ATP = O-phospho-L-threonyl-[protein] + ADP + H(+)</text>
        <dbReference type="Rhea" id="RHEA:46608"/>
        <dbReference type="Rhea" id="RHEA-COMP:11060"/>
        <dbReference type="Rhea" id="RHEA-COMP:11605"/>
        <dbReference type="ChEBI" id="CHEBI:15378"/>
        <dbReference type="ChEBI" id="CHEBI:30013"/>
        <dbReference type="ChEBI" id="CHEBI:30616"/>
        <dbReference type="ChEBI" id="CHEBI:61977"/>
        <dbReference type="ChEBI" id="CHEBI:456216"/>
        <dbReference type="EC" id="2.7.11.1"/>
    </reaction>
</comment>
<dbReference type="Gene3D" id="3.80.10.10">
    <property type="entry name" value="Ribonuclease Inhibitor"/>
    <property type="match status" value="2"/>
</dbReference>
<evidence type="ECO:0000259" key="15">
    <source>
        <dbReference type="PROSITE" id="PS51424"/>
    </source>
</evidence>
<dbReference type="OrthoDB" id="8940716at2759"/>
<keyword evidence="3" id="KW-0723">Serine/threonine-protein kinase</keyword>
<dbReference type="InterPro" id="IPR051420">
    <property type="entry name" value="Ser_Thr_Kinases_DiverseReg"/>
</dbReference>
<protein>
    <recommendedName>
        <fullName evidence="2">non-specific serine/threonine protein kinase</fullName>
        <ecNumber evidence="2">2.7.11.1</ecNumber>
    </recommendedName>
</protein>
<comment type="catalytic activity">
    <reaction evidence="12">
        <text>L-seryl-[protein] + ATP = O-phospho-L-seryl-[protein] + ADP + H(+)</text>
        <dbReference type="Rhea" id="RHEA:17989"/>
        <dbReference type="Rhea" id="RHEA-COMP:9863"/>
        <dbReference type="Rhea" id="RHEA-COMP:11604"/>
        <dbReference type="ChEBI" id="CHEBI:15378"/>
        <dbReference type="ChEBI" id="CHEBI:29999"/>
        <dbReference type="ChEBI" id="CHEBI:30616"/>
        <dbReference type="ChEBI" id="CHEBI:83421"/>
        <dbReference type="ChEBI" id="CHEBI:456216"/>
        <dbReference type="EC" id="2.7.11.1"/>
    </reaction>
</comment>
<name>A0A2I4C7U4_AUSLI</name>
<dbReference type="InterPro" id="IPR036770">
    <property type="entry name" value="Ankyrin_rpt-contain_sf"/>
</dbReference>
<comment type="cofactor">
    <cofactor evidence="1">
        <name>Mg(2+)</name>
        <dbReference type="ChEBI" id="CHEBI:18420"/>
    </cofactor>
</comment>
<dbReference type="InParanoid" id="A0A2I4C7U4"/>
<dbReference type="PROSITE" id="PS51419">
    <property type="entry name" value="RAB"/>
    <property type="match status" value="1"/>
</dbReference>
<keyword evidence="8 17" id="KW-0418">Kinase</keyword>
<dbReference type="GO" id="GO:0007154">
    <property type="term" value="P:cell communication"/>
    <property type="evidence" value="ECO:0007669"/>
    <property type="project" value="UniProtKB-ARBA"/>
</dbReference>
<dbReference type="Pfam" id="PF00069">
    <property type="entry name" value="Pkinase"/>
    <property type="match status" value="1"/>
</dbReference>
<dbReference type="InterPro" id="IPR056593">
    <property type="entry name" value="ANK_LRRK2"/>
</dbReference>
<keyword evidence="6" id="KW-0677">Repeat</keyword>
<dbReference type="InterPro" id="IPR015943">
    <property type="entry name" value="WD40/YVTN_repeat-like_dom_sf"/>
</dbReference>
<dbReference type="Pfam" id="PF23744">
    <property type="entry name" value="ARM_LRRK2"/>
    <property type="match status" value="1"/>
</dbReference>
<evidence type="ECO:0000256" key="9">
    <source>
        <dbReference type="ARBA" id="ARBA00022840"/>
    </source>
</evidence>
<dbReference type="SMART" id="SM00364">
    <property type="entry name" value="LRR_BAC"/>
    <property type="match status" value="8"/>
</dbReference>
<reference evidence="17" key="1">
    <citation type="submission" date="2025-08" db="UniProtKB">
        <authorList>
            <consortium name="RefSeq"/>
        </authorList>
    </citation>
    <scope>IDENTIFICATION</scope>
</reference>
<evidence type="ECO:0000256" key="10">
    <source>
        <dbReference type="ARBA" id="ARBA00023134"/>
    </source>
</evidence>
<dbReference type="InterPro" id="IPR020859">
    <property type="entry name" value="ROC"/>
</dbReference>
<dbReference type="NCBIfam" id="TIGR00231">
    <property type="entry name" value="small_GTP"/>
    <property type="match status" value="1"/>
</dbReference>
<dbReference type="InterPro" id="IPR001611">
    <property type="entry name" value="Leu-rich_rpt"/>
</dbReference>
<dbReference type="InterPro" id="IPR003591">
    <property type="entry name" value="Leu-rich_rpt_typical-subtyp"/>
</dbReference>
<gene>
    <name evidence="17" type="primary">lrrk2</name>
</gene>
<evidence type="ECO:0000256" key="8">
    <source>
        <dbReference type="ARBA" id="ARBA00022777"/>
    </source>
</evidence>
<dbReference type="InterPro" id="IPR011989">
    <property type="entry name" value="ARM-like"/>
</dbReference>
<dbReference type="InterPro" id="IPR056597">
    <property type="entry name" value="ARM_LRRK2"/>
</dbReference>
<dbReference type="Gene3D" id="3.40.50.300">
    <property type="entry name" value="P-loop containing nucleotide triphosphate hydrolases"/>
    <property type="match status" value="1"/>
</dbReference>
<keyword evidence="5" id="KW-0808">Transferase</keyword>
<evidence type="ECO:0000256" key="1">
    <source>
        <dbReference type="ARBA" id="ARBA00001946"/>
    </source>
</evidence>
<evidence type="ECO:0000256" key="12">
    <source>
        <dbReference type="ARBA" id="ARBA00048679"/>
    </source>
</evidence>
<dbReference type="SUPFAM" id="SSF48371">
    <property type="entry name" value="ARM repeat"/>
    <property type="match status" value="2"/>
</dbReference>
<proteinExistence type="predicted"/>
<evidence type="ECO:0000256" key="4">
    <source>
        <dbReference type="ARBA" id="ARBA00022614"/>
    </source>
</evidence>
<dbReference type="Gene3D" id="3.30.70.1390">
    <property type="entry name" value="ROC domain from the Parkinson's disease-associated leucine-rich repeat kinase 2"/>
    <property type="match status" value="1"/>
</dbReference>
<dbReference type="PRINTS" id="PR00449">
    <property type="entry name" value="RASTRNSFRMNG"/>
</dbReference>
<evidence type="ECO:0000256" key="11">
    <source>
        <dbReference type="ARBA" id="ARBA00047899"/>
    </source>
</evidence>
<evidence type="ECO:0000256" key="2">
    <source>
        <dbReference type="ARBA" id="ARBA00012513"/>
    </source>
</evidence>
<dbReference type="Pfam" id="PF16095">
    <property type="entry name" value="COR-A"/>
    <property type="match status" value="1"/>
</dbReference>
<dbReference type="Pfam" id="PF23748">
    <property type="entry name" value="Beta-prop_LRRK2"/>
    <property type="match status" value="1"/>
</dbReference>
<dbReference type="PROSITE" id="PS00107">
    <property type="entry name" value="PROTEIN_KINASE_ATP"/>
    <property type="match status" value="1"/>
</dbReference>
<organism evidence="16 17">
    <name type="scientific">Austrofundulus limnaeus</name>
    <name type="common">Annual killifish</name>
    <dbReference type="NCBI Taxonomy" id="52670"/>
    <lineage>
        <taxon>Eukaryota</taxon>
        <taxon>Metazoa</taxon>
        <taxon>Chordata</taxon>
        <taxon>Craniata</taxon>
        <taxon>Vertebrata</taxon>
        <taxon>Euteleostomi</taxon>
        <taxon>Actinopterygii</taxon>
        <taxon>Neopterygii</taxon>
        <taxon>Teleostei</taxon>
        <taxon>Neoteleostei</taxon>
        <taxon>Acanthomorphata</taxon>
        <taxon>Ovalentaria</taxon>
        <taxon>Atherinomorphae</taxon>
        <taxon>Cyprinodontiformes</taxon>
        <taxon>Rivulidae</taxon>
        <taxon>Austrofundulus</taxon>
    </lineage>
</organism>
<keyword evidence="7 13" id="KW-0547">Nucleotide-binding</keyword>
<evidence type="ECO:0000313" key="17">
    <source>
        <dbReference type="RefSeq" id="XP_013876060.1"/>
    </source>
</evidence>
<dbReference type="InterPro" id="IPR056602">
    <property type="entry name" value="Beta-prop_LRRK2"/>
</dbReference>
<accession>A0A2I4C7U4</accession>
<dbReference type="GO" id="GO:0005525">
    <property type="term" value="F:GTP binding"/>
    <property type="evidence" value="ECO:0007669"/>
    <property type="project" value="UniProtKB-KW"/>
</dbReference>
<dbReference type="PROSITE" id="PS51424">
    <property type="entry name" value="ROC"/>
    <property type="match status" value="1"/>
</dbReference>
<dbReference type="Proteomes" id="UP000192220">
    <property type="component" value="Unplaced"/>
</dbReference>
<sequence length="2528" mass="282106">MVNKEELEERLKKLLVRLKTPKEESQLPALIQIIQDLLFLAHTDRAAELFEAQNVHLPLLVVLSTYISSIGVQRVGWSLLCQLIEICPSTLEELTRPLDVAVEWEVLAVHQQVLKVLSLFSSDCRVTMVGLRALALLLRSDTVPLLVLDEEEDVLSLVVQAMKAFPSSEEVQLQGCGVLQPLLDRVSDDQLVDFVENRDHVVVLSALKTFPDSPELLQQALKVLLPLARTASNVEVLMSGSTRCYRAVLAAMDAFPEVEELHETACCLLRRFTSESYYSILVQNGVQRVALRASQTFPNNAALQTAALSCLADLTATIVQSKAAAAQGLEEGEEEENRGQEQVEDMGLCWMEDCCTALELHAAEPAVQEAASWAIYNLLLHGAHVTHSEEEHDSRTPVHRQLMAAMLLHSSSPSVFVAATSAISTLISNNSKMSSLLLSSGLHVNVVEMVKRHWNSAEVSISACKLLRLLFQGRTATLDELNTVMSQILSIMKVHNFKPEVQLEALQASLVFLCPDRSVRENGASVSDPDRADVDLKVFKNQCVVEGVHILFLEVLNRFISSPSIQQCGFRVLSSLADCSGAVDLLCQQGAIDTALHTLQMFPTERDIHYWGLNLLSHLVSKRKLSRMIVPVLASVVVTSIRQYKEDPEMLLKCFQVALRMLDACSAAAAELQREDFDRQIFQYLSNESNPSTSPLWKSACRALAKMWSDPDVHHNMLEKACMDGDTAMAECLIELGADVNRKPKNESLIYQVCERGGPLELVELLLSRGIHEQHLRRALAVSVKRGDGPTVVLLLGRLGLDLNNSALCLGGFRLGRLDASWLSPLLAEQGRTLSLSYNSKGINLAKIIQSLRRSKNNSVYSRLLSDQCLTSGYISDESDDSSFGAFSADDSLFLNDDVEESDGSDSFSGALSPKLCNNSAEDAVRKDSLIRKQSGPAEHEIGELVYRRYGRRVSTPKVLGFGETSAGLPKERERIHLLDLSGNELDSLSCLLDDAFVQQQLWHLLRLDLSHNSLLEFPSAVCQSLKSVARLDLQGNQLQSLPAELLSLPSLITLNVSRNCLGPTLTFDLAITCTSLKQLNLSYNEITTFPRGLGQTMEQLEELVMEGNCLTELCSPVSLPEVRLLDVSKNNVENISPDFLTGFPKLETFNASMNKMCLLCKLPAKLTTLKLANNSFTHISKDILDLPNLRSVDMRTNSIADLPGPSFWKSSNIRELMFSQNCIKALDLKEPISRWARLEKLHLSGNKLSEIPPQIGLLEGLTSLDVSHNSSLRSFPDEMGKLRRLWDLPLDGLRLELDLKLIGHKTKDIIRFLQQRLKKAVPYYRMKLIVLGTPGSGKTTLIRQLMKLKRSPLNSKASVVGVDVFDWPVRERDKKKMVLNVWDFSGGEDFSSSQSYFLTARALYLVVYDLSKGASQVDALKPWLFNIKAVAPLSPVILVGTHSDMSEELQLQACLSKIREELLNHQGFPAIKDHHMGSFCEDSDSIVKLRKAIITEVTGFKIQGQQVMGQLVPDSYVELEQRVVQERTKVPPEFPVLKRSKLLQIIQESQLQLEETELPHAIHFLREVGILLHFDDPALQLQELYFIDPQWLCNKLALKNSVIQGQPKGVVQRSVVEKFLSETKCFPKSHLTQFFKLLEKFQIALPFGEDQLLVPSSLSKHKPAIELPHCENSEVIVRLYEMPYFPMDFWSRQISRLLEVSSYLLCGREKVLRPKRMYWRRGVYLNWSSEAYCLVEASSEKQNPSCFVRITVPSSRKGRVLLGQVVDHIDSVLEEWFPGLLNTDMHGNGEALLKRWALYSYEDRQERSKILLEDLLKRIDNDFLLVNPEDPRCTTPISQIAPDLVLSDQPAGTRLDQEELEVDLSKENRLGVGGFGTVYRGVYKNEEVAVKIFNTHASEIYMYRLLRQELAVLGRLRHPSLVGLLAAGSAPQVLVMELALRGSLDSLFQHKSVSLNQKLQHRIALHVADGLRYLHSSMIIYRDLKPHNVLLFNLKSDSEVVAKITDYGIAQYCCSMGVRSSEGTPGFRAPEVARGNVIYNQQADVFSFGLLLYDLLTCGERISDGAKFPSEFDEIAVQGKLPDPVKHYGCSPWPGFQALIKDCLREIPQDRPSSDQMFDRLNSAEMLCLMRELEAPQTLGAQCVTLSSSHPTSGHAVWIGGGSSSKKLGFITAVDLDTSTVISQEVDTSPVLCLVTVQIPNEACDWLAAGTQSGSLLLINTQNVSTWHHLQRVTDAVTSLYFHVYPSRSQRRNYLLVGTADGTLSVYEDSTLLQEDGPPVKTLTVGSVNTPLMCLGQSVHPLDCRSVWAACGTKILSFSSDYDVSKSIDTRPNLTLQLQRTLSGEACVFQMVVDKYVYLSKSRTTTVEVWDKKSGRMVDCIDCAQIIRDASGCRPARGGRAELPPETPLSWATVKALLVQSAAALWVGTRGGHLLLLELSKHQPLQVIVLGCDSVRSISSALIQTLNWKSEVLVLGRRLPRDRKHNDEESVLMLWNSTLPNEVKDLKKHCERRERIAAKMREQLHHV</sequence>
<evidence type="ECO:0000256" key="7">
    <source>
        <dbReference type="ARBA" id="ARBA00022741"/>
    </source>
</evidence>
<dbReference type="InterPro" id="IPR017441">
    <property type="entry name" value="Protein_kinase_ATP_BS"/>
</dbReference>
<dbReference type="Pfam" id="PF00560">
    <property type="entry name" value="LRR_1"/>
    <property type="match status" value="1"/>
</dbReference>
<dbReference type="GO" id="GO:0004674">
    <property type="term" value="F:protein serine/threonine kinase activity"/>
    <property type="evidence" value="ECO:0007669"/>
    <property type="project" value="UniProtKB-KW"/>
</dbReference>
<keyword evidence="4" id="KW-0433">Leucine-rich repeat</keyword>
<dbReference type="InterPro" id="IPR032675">
    <property type="entry name" value="LRR_dom_sf"/>
</dbReference>
<evidence type="ECO:0000313" key="16">
    <source>
        <dbReference type="Proteomes" id="UP000192220"/>
    </source>
</evidence>
<dbReference type="Gene3D" id="1.25.10.10">
    <property type="entry name" value="Leucine-rich Repeat Variant"/>
    <property type="match status" value="2"/>
</dbReference>
<dbReference type="Gene3D" id="2.130.10.10">
    <property type="entry name" value="YVTN repeat-like/Quinoprotein amine dehydrogenase"/>
    <property type="match status" value="1"/>
</dbReference>
<evidence type="ECO:0000256" key="13">
    <source>
        <dbReference type="PROSITE-ProRule" id="PRU10141"/>
    </source>
</evidence>